<accession>A0A3B9GVW2</accession>
<keyword evidence="2" id="KW-0378">Hydrolase</keyword>
<dbReference type="PANTHER" id="PTHR43194">
    <property type="entry name" value="HYDROLASE ALPHA/BETA FOLD FAMILY"/>
    <property type="match status" value="1"/>
</dbReference>
<proteinExistence type="predicted"/>
<dbReference type="InterPro" id="IPR050228">
    <property type="entry name" value="Carboxylesterase_BioH"/>
</dbReference>
<evidence type="ECO:0000259" key="1">
    <source>
        <dbReference type="Pfam" id="PF12697"/>
    </source>
</evidence>
<dbReference type="InterPro" id="IPR029058">
    <property type="entry name" value="AB_hydrolase_fold"/>
</dbReference>
<dbReference type="SUPFAM" id="SSF53474">
    <property type="entry name" value="alpha/beta-Hydrolases"/>
    <property type="match status" value="1"/>
</dbReference>
<organism evidence="2 3">
    <name type="scientific">Hyphomonas adhaerens</name>
    <dbReference type="NCBI Taxonomy" id="81029"/>
    <lineage>
        <taxon>Bacteria</taxon>
        <taxon>Pseudomonadati</taxon>
        <taxon>Pseudomonadota</taxon>
        <taxon>Alphaproteobacteria</taxon>
        <taxon>Hyphomonadales</taxon>
        <taxon>Hyphomonadaceae</taxon>
        <taxon>Hyphomonas</taxon>
    </lineage>
</organism>
<evidence type="ECO:0000313" key="2">
    <source>
        <dbReference type="EMBL" id="HAE26573.1"/>
    </source>
</evidence>
<evidence type="ECO:0000313" key="3">
    <source>
        <dbReference type="Proteomes" id="UP000259610"/>
    </source>
</evidence>
<dbReference type="PANTHER" id="PTHR43194:SF2">
    <property type="entry name" value="PEROXISOMAL MEMBRANE PROTEIN LPX1"/>
    <property type="match status" value="1"/>
</dbReference>
<dbReference type="Pfam" id="PF12697">
    <property type="entry name" value="Abhydrolase_6"/>
    <property type="match status" value="1"/>
</dbReference>
<reference evidence="2 3" key="1">
    <citation type="journal article" date="2018" name="Nat. Biotechnol.">
        <title>A standardized bacterial taxonomy based on genome phylogeny substantially revises the tree of life.</title>
        <authorList>
            <person name="Parks D.H."/>
            <person name="Chuvochina M."/>
            <person name="Waite D.W."/>
            <person name="Rinke C."/>
            <person name="Skarshewski A."/>
            <person name="Chaumeil P.A."/>
            <person name="Hugenholtz P."/>
        </authorList>
    </citation>
    <scope>NUCLEOTIDE SEQUENCE [LARGE SCALE GENOMIC DNA]</scope>
    <source>
        <strain evidence="2">UBA8733</strain>
    </source>
</reference>
<dbReference type="EMBL" id="DMAN01000118">
    <property type="protein sequence ID" value="HAE26573.1"/>
    <property type="molecule type" value="Genomic_DNA"/>
</dbReference>
<protein>
    <submittedName>
        <fullName evidence="2">Alpha/beta hydrolase</fullName>
    </submittedName>
</protein>
<name>A0A3B9GVW2_9PROT</name>
<dbReference type="AlphaFoldDB" id="A0A3B9GVW2"/>
<gene>
    <name evidence="2" type="ORF">DCG58_05390</name>
</gene>
<dbReference type="GO" id="GO:0016787">
    <property type="term" value="F:hydrolase activity"/>
    <property type="evidence" value="ECO:0007669"/>
    <property type="project" value="UniProtKB-KW"/>
</dbReference>
<sequence>MSMLTKVTVFPDDISPVWAGDGSHLPEWFVSALKVPREEGYVEIDNAKVHYFRWGDRSKPKVLMTHGFLSHARCFAFIAPFLAEDYDVVAFDLAGMGDSEMRGQADPEARGREFVEIAEALNLFADGHKPTIVAHSFGSGAALTAVTQSPDHFSGLVICDLMVMRAELLEQYWNQRRSSPGSGDPDKPKRSYASYEEARKRYVLSPPQPVGEPFLLDYMAYHSMRRDGDNWTWKFSPEVFRRSNKSEEWLTIGQRLVNAPGRKTIVHGAKSQLFTKDSADYIRELGGGDIPIIAVPEARHHLMLDQPLAFVTALLSILHLWDDLSPDWSCI</sequence>
<dbReference type="Proteomes" id="UP000259610">
    <property type="component" value="Unassembled WGS sequence"/>
</dbReference>
<dbReference type="Gene3D" id="3.40.50.1820">
    <property type="entry name" value="alpha/beta hydrolase"/>
    <property type="match status" value="1"/>
</dbReference>
<feature type="domain" description="AB hydrolase-1" evidence="1">
    <location>
        <begin position="62"/>
        <end position="311"/>
    </location>
</feature>
<comment type="caution">
    <text evidence="2">The sequence shown here is derived from an EMBL/GenBank/DDBJ whole genome shotgun (WGS) entry which is preliminary data.</text>
</comment>
<dbReference type="InterPro" id="IPR000073">
    <property type="entry name" value="AB_hydrolase_1"/>
</dbReference>